<dbReference type="InterPro" id="IPR046453">
    <property type="entry name" value="GpA_ATPase"/>
</dbReference>
<reference evidence="2 3" key="1">
    <citation type="journal article" date="2010" name="J. Bacteriol.">
        <title>Genome sequence of Lentisphaera araneosa HTCC2155T, the type species of the order Lentisphaerales in the phylum Lentisphaerae.</title>
        <authorList>
            <person name="Thrash J.C."/>
            <person name="Cho J.C."/>
            <person name="Vergin K.L."/>
            <person name="Morris R.M."/>
            <person name="Giovannoni S.J."/>
        </authorList>
    </citation>
    <scope>NUCLEOTIDE SEQUENCE [LARGE SCALE GENOMIC DNA]</scope>
    <source>
        <strain evidence="2 3">HTCC2155</strain>
    </source>
</reference>
<evidence type="ECO:0000313" key="3">
    <source>
        <dbReference type="Proteomes" id="UP000004947"/>
    </source>
</evidence>
<dbReference type="AlphaFoldDB" id="A6DHQ0"/>
<protein>
    <recommendedName>
        <fullName evidence="1">Phage terminase large subunit GpA ATPase domain-containing protein</fullName>
    </recommendedName>
</protein>
<organism evidence="2 3">
    <name type="scientific">Lentisphaera araneosa HTCC2155</name>
    <dbReference type="NCBI Taxonomy" id="313628"/>
    <lineage>
        <taxon>Bacteria</taxon>
        <taxon>Pseudomonadati</taxon>
        <taxon>Lentisphaerota</taxon>
        <taxon>Lentisphaeria</taxon>
        <taxon>Lentisphaerales</taxon>
        <taxon>Lentisphaeraceae</taxon>
        <taxon>Lentisphaera</taxon>
    </lineage>
</organism>
<sequence length="609" mass="68805">MTEEELLGFIPYLDKALVEELLATGVITKEMHLSFLSNYTGATGDISVYLPYTAQLKGNPYSLLNFPMFRPLFNLNLEAQQVTYQCCRQVGKTESLSSLVCLKARVRDNYNSLVVAPRHEQATRISAAKTIPFLKESLAAKLPKFYVDSLRDVHKQEITLKNQNKIYFIGCYLSPDAARGLSTECVYYDEYQDINPEHTPVVNACKDGSMLYGEEYYFGTPKSTSGPLTEKFMEGSQGYWCVSCPSCDKEVWANDDIDDAGSYACERIIGIEGPTCIYCEYVFTFEEVLYKGYYKHRHPERLKKQIIEGREVLGKASYHICQSFHPAHMVSKAKWADLYNKANGSMDRVTFLNECMGIAADRGNVLITPQELADCCSEDATHINSLQSALTRSRVKNSRVYIAIDWSGFGGQASDSYTSLVIFRQDLTRPDYIEVLYLERLSKDLSPEQTTQHVHKLVQQFPPYALVHDQTGAGFVVETLLKQKVKNVPVIGISYTGGNGNLRLETVAVNSAQQRSGITLSKTRSLEMFYLLLKGGYVKLPTKDSCWKEITDLLNLQRESRISRNGTEEMFITRFLGRSDDFAHALNMGVTFALYKTNGYPNLQKKFFG</sequence>
<dbReference type="OrthoDB" id="5181253at2"/>
<dbReference type="Pfam" id="PF05876">
    <property type="entry name" value="GpA_ATPase"/>
    <property type="match status" value="1"/>
</dbReference>
<accession>A6DHQ0</accession>
<dbReference type="RefSeq" id="WP_007277435.1">
    <property type="nucleotide sequence ID" value="NZ_ABCK01000003.1"/>
</dbReference>
<feature type="domain" description="Phage terminase large subunit GpA ATPase" evidence="1">
    <location>
        <begin position="79"/>
        <end position="252"/>
    </location>
</feature>
<evidence type="ECO:0000313" key="2">
    <source>
        <dbReference type="EMBL" id="EDM29133.1"/>
    </source>
</evidence>
<dbReference type="Gene3D" id="3.40.50.300">
    <property type="entry name" value="P-loop containing nucleotide triphosphate hydrolases"/>
    <property type="match status" value="1"/>
</dbReference>
<dbReference type="EMBL" id="ABCK01000003">
    <property type="protein sequence ID" value="EDM29133.1"/>
    <property type="molecule type" value="Genomic_DNA"/>
</dbReference>
<dbReference type="GO" id="GO:0016887">
    <property type="term" value="F:ATP hydrolysis activity"/>
    <property type="evidence" value="ECO:0007669"/>
    <property type="project" value="InterPro"/>
</dbReference>
<name>A6DHQ0_9BACT</name>
<evidence type="ECO:0000259" key="1">
    <source>
        <dbReference type="Pfam" id="PF05876"/>
    </source>
</evidence>
<keyword evidence="3" id="KW-1185">Reference proteome</keyword>
<dbReference type="STRING" id="313628.LNTAR_14992"/>
<dbReference type="Proteomes" id="UP000004947">
    <property type="component" value="Unassembled WGS sequence"/>
</dbReference>
<comment type="caution">
    <text evidence="2">The sequence shown here is derived from an EMBL/GenBank/DDBJ whole genome shotgun (WGS) entry which is preliminary data.</text>
</comment>
<dbReference type="Gene3D" id="3.30.420.240">
    <property type="match status" value="1"/>
</dbReference>
<dbReference type="InterPro" id="IPR027417">
    <property type="entry name" value="P-loop_NTPase"/>
</dbReference>
<proteinExistence type="predicted"/>
<gene>
    <name evidence="2" type="ORF">LNTAR_14992</name>
</gene>